<keyword evidence="7" id="KW-1185">Reference proteome</keyword>
<sequence>QKGRPEDPLSNLLVNKVANLTLVNSACDMVSTAYAFTKESHPYIRSVCDATEKGVKSVTEATASCVQPVLTTLEPHVAAASECASKGLDKLGEKLPLLQKPVEQVKIKDTVLSDTKELVSSGLADAKDAVSSKVTAVIDVTKETLESSMVAARSAVASSVGMVMDSRMGQMAASGAEAVLGRTEDDSLPIGNEELGKEMLYVTNIMSVKQQQEKRRYFVRLGSLSDELRLSAYLQSMDKMKQVWQGMKETLVQLHCIIELIEVFKQGFNQKLQEGQEKLHQMWLDWSRKSSKESGDESSAEPESLALLMACSITQQLQITCYKIVSAIQGLPSSFQDKAKQSLSTIEELYTSFSVANSFQDLSISVLTQSQRKLAVIQECMEELLDYLKNNTPLSWLVGPFSPREEEETSQEGEPSQEKEAETAEAGHHAASSTLM</sequence>
<evidence type="ECO:0000256" key="1">
    <source>
        <dbReference type="ARBA" id="ARBA00004502"/>
    </source>
</evidence>
<dbReference type="InterPro" id="IPR004279">
    <property type="entry name" value="Perilipin"/>
</dbReference>
<dbReference type="Ensembl" id="ENSBOBT00000001423.1">
    <property type="protein sequence ID" value="ENSBOBP00000001395.1"/>
    <property type="gene ID" value="ENSBOBG00000000965.1"/>
</dbReference>
<dbReference type="PANTHER" id="PTHR14024:SF51">
    <property type="entry name" value="PERILIPIN-RELATED"/>
    <property type="match status" value="1"/>
</dbReference>
<dbReference type="Pfam" id="PF03036">
    <property type="entry name" value="Perilipin"/>
    <property type="match status" value="1"/>
</dbReference>
<organism evidence="6 7">
    <name type="scientific">Bubo bubo</name>
    <name type="common">Eurasian eagle-owl</name>
    <name type="synonym">Strix bubo</name>
    <dbReference type="NCBI Taxonomy" id="30461"/>
    <lineage>
        <taxon>Eukaryota</taxon>
        <taxon>Metazoa</taxon>
        <taxon>Chordata</taxon>
        <taxon>Craniata</taxon>
        <taxon>Vertebrata</taxon>
        <taxon>Euteleostomi</taxon>
        <taxon>Archelosauria</taxon>
        <taxon>Archosauria</taxon>
        <taxon>Dinosauria</taxon>
        <taxon>Saurischia</taxon>
        <taxon>Theropoda</taxon>
        <taxon>Coelurosauria</taxon>
        <taxon>Aves</taxon>
        <taxon>Neognathae</taxon>
        <taxon>Neoaves</taxon>
        <taxon>Telluraves</taxon>
        <taxon>Strigiformes</taxon>
        <taxon>Strigidae</taxon>
        <taxon>Bubo</taxon>
    </lineage>
</organism>
<evidence type="ECO:0000256" key="3">
    <source>
        <dbReference type="ARBA" id="ARBA00022677"/>
    </source>
</evidence>
<comment type="similarity">
    <text evidence="2 4">Belongs to the perilipin family.</text>
</comment>
<evidence type="ECO:0000256" key="4">
    <source>
        <dbReference type="PIRNR" id="PIRNR036881"/>
    </source>
</evidence>
<evidence type="ECO:0000313" key="6">
    <source>
        <dbReference type="Ensembl" id="ENSBOBP00000001395.1"/>
    </source>
</evidence>
<dbReference type="PANTHER" id="PTHR14024">
    <property type="entry name" value="PERILIPIN"/>
    <property type="match status" value="1"/>
</dbReference>
<evidence type="ECO:0000256" key="5">
    <source>
        <dbReference type="SAM" id="MobiDB-lite"/>
    </source>
</evidence>
<feature type="region of interest" description="Disordered" evidence="5">
    <location>
        <begin position="399"/>
        <end position="436"/>
    </location>
</feature>
<dbReference type="GO" id="GO:0019915">
    <property type="term" value="P:lipid storage"/>
    <property type="evidence" value="ECO:0007669"/>
    <property type="project" value="TreeGrafter"/>
</dbReference>
<dbReference type="GO" id="GO:0010890">
    <property type="term" value="P:positive regulation of triglyceride storage"/>
    <property type="evidence" value="ECO:0007669"/>
    <property type="project" value="TreeGrafter"/>
</dbReference>
<dbReference type="AlphaFoldDB" id="A0A8C0EB70"/>
<comment type="subcellular location">
    <subcellularLocation>
        <location evidence="1">Lipid droplet</location>
    </subcellularLocation>
</comment>
<accession>A0A8C0EB70</accession>
<evidence type="ECO:0000256" key="2">
    <source>
        <dbReference type="ARBA" id="ARBA00006311"/>
    </source>
</evidence>
<reference evidence="6" key="1">
    <citation type="submission" date="2025-08" db="UniProtKB">
        <authorList>
            <consortium name="Ensembl"/>
        </authorList>
    </citation>
    <scope>IDENTIFICATION</scope>
</reference>
<name>A0A8C0EB70_BUBBB</name>
<keyword evidence="3" id="KW-0551">Lipid droplet</keyword>
<evidence type="ECO:0000313" key="7">
    <source>
        <dbReference type="Proteomes" id="UP000694567"/>
    </source>
</evidence>
<dbReference type="Gene3D" id="3.30.720.170">
    <property type="entry name" value="Perilipin, alpha-beta domain"/>
    <property type="match status" value="1"/>
</dbReference>
<dbReference type="Gene3D" id="1.20.120.340">
    <property type="entry name" value="Flagellar protein FliS"/>
    <property type="match status" value="1"/>
</dbReference>
<dbReference type="SUPFAM" id="SSF109775">
    <property type="entry name" value="Mannose-6-phosphate receptor binding protein 1 (Tip47), C-terminal domain"/>
    <property type="match status" value="1"/>
</dbReference>
<protein>
    <recommendedName>
        <fullName evidence="4">Perilipin</fullName>
    </recommendedName>
</protein>
<dbReference type="GO" id="GO:0005829">
    <property type="term" value="C:cytosol"/>
    <property type="evidence" value="ECO:0007669"/>
    <property type="project" value="TreeGrafter"/>
</dbReference>
<dbReference type="PIRSF" id="PIRSF036881">
    <property type="entry name" value="PAT"/>
    <property type="match status" value="1"/>
</dbReference>
<dbReference type="GO" id="GO:0005811">
    <property type="term" value="C:lipid droplet"/>
    <property type="evidence" value="ECO:0007669"/>
    <property type="project" value="UniProtKB-SubCell"/>
</dbReference>
<dbReference type="Proteomes" id="UP000694567">
    <property type="component" value="Unplaced"/>
</dbReference>
<feature type="compositionally biased region" description="Basic and acidic residues" evidence="5">
    <location>
        <begin position="416"/>
        <end position="428"/>
    </location>
</feature>
<proteinExistence type="inferred from homology"/>
<reference evidence="6" key="2">
    <citation type="submission" date="2025-09" db="UniProtKB">
        <authorList>
            <consortium name="Ensembl"/>
        </authorList>
    </citation>
    <scope>IDENTIFICATION</scope>
</reference>